<dbReference type="Proteomes" id="UP001147746">
    <property type="component" value="Unassembled WGS sequence"/>
</dbReference>
<feature type="domain" description="C2H2-type" evidence="9">
    <location>
        <begin position="47"/>
        <end position="75"/>
    </location>
</feature>
<evidence type="ECO:0000313" key="10">
    <source>
        <dbReference type="EMBL" id="KAJ5324044.1"/>
    </source>
</evidence>
<dbReference type="SUPFAM" id="SSF57701">
    <property type="entry name" value="Zn2/Cys6 DNA-binding domain"/>
    <property type="match status" value="1"/>
</dbReference>
<evidence type="ECO:0000259" key="8">
    <source>
        <dbReference type="PROSITE" id="PS50048"/>
    </source>
</evidence>
<evidence type="ECO:0000256" key="5">
    <source>
        <dbReference type="ARBA" id="ARBA00023163"/>
    </source>
</evidence>
<dbReference type="Pfam" id="PF00172">
    <property type="entry name" value="Zn_clus"/>
    <property type="match status" value="1"/>
</dbReference>
<dbReference type="SUPFAM" id="SSF57667">
    <property type="entry name" value="beta-beta-alpha zinc fingers"/>
    <property type="match status" value="1"/>
</dbReference>
<feature type="domain" description="C2H2-type" evidence="9">
    <location>
        <begin position="17"/>
        <end position="46"/>
    </location>
</feature>
<name>A0A9W9Q440_9EURO</name>
<keyword evidence="7" id="KW-0863">Zinc-finger</keyword>
<dbReference type="PROSITE" id="PS50157">
    <property type="entry name" value="ZINC_FINGER_C2H2_2"/>
    <property type="match status" value="2"/>
</dbReference>
<dbReference type="SMART" id="SM00355">
    <property type="entry name" value="ZnF_C2H2"/>
    <property type="match status" value="2"/>
</dbReference>
<evidence type="ECO:0000256" key="3">
    <source>
        <dbReference type="ARBA" id="ARBA00023015"/>
    </source>
</evidence>
<evidence type="ECO:0000259" key="9">
    <source>
        <dbReference type="PROSITE" id="PS50157"/>
    </source>
</evidence>
<proteinExistence type="predicted"/>
<dbReference type="AlphaFoldDB" id="A0A9W9Q440"/>
<dbReference type="GO" id="GO:0008270">
    <property type="term" value="F:zinc ion binding"/>
    <property type="evidence" value="ECO:0007669"/>
    <property type="project" value="UniProtKB-KW"/>
</dbReference>
<evidence type="ECO:0000256" key="1">
    <source>
        <dbReference type="ARBA" id="ARBA00022723"/>
    </source>
</evidence>
<dbReference type="PANTHER" id="PTHR47660:SF7">
    <property type="entry name" value="TRANSCRIPTION FACTOR WITH C2H2 AND ZN(2)-CYS(6) DNA BINDING DOMAIN (EUROFUNG)"/>
    <property type="match status" value="1"/>
</dbReference>
<evidence type="ECO:0000256" key="2">
    <source>
        <dbReference type="ARBA" id="ARBA00022833"/>
    </source>
</evidence>
<dbReference type="PROSITE" id="PS50048">
    <property type="entry name" value="ZN2_CY6_FUNGAL_2"/>
    <property type="match status" value="1"/>
</dbReference>
<dbReference type="Gene3D" id="3.30.160.60">
    <property type="entry name" value="Classic Zinc Finger"/>
    <property type="match status" value="2"/>
</dbReference>
<protein>
    <submittedName>
        <fullName evidence="10">Uncharacterized protein</fullName>
    </submittedName>
</protein>
<dbReference type="PROSITE" id="PS00028">
    <property type="entry name" value="ZINC_FINGER_C2H2_1"/>
    <property type="match status" value="2"/>
</dbReference>
<evidence type="ECO:0000256" key="7">
    <source>
        <dbReference type="PROSITE-ProRule" id="PRU00042"/>
    </source>
</evidence>
<keyword evidence="4" id="KW-0238">DNA-binding</keyword>
<dbReference type="CDD" id="cd00067">
    <property type="entry name" value="GAL4"/>
    <property type="match status" value="1"/>
</dbReference>
<dbReference type="InterPro" id="IPR036864">
    <property type="entry name" value="Zn2-C6_fun-type_DNA-bd_sf"/>
</dbReference>
<dbReference type="Pfam" id="PF00096">
    <property type="entry name" value="zf-C2H2"/>
    <property type="match status" value="1"/>
</dbReference>
<dbReference type="InterPro" id="IPR001138">
    <property type="entry name" value="Zn2Cys6_DnaBD"/>
</dbReference>
<feature type="domain" description="Zn(2)-C6 fungal-type" evidence="8">
    <location>
        <begin position="82"/>
        <end position="111"/>
    </location>
</feature>
<dbReference type="SMART" id="SM00066">
    <property type="entry name" value="GAL4"/>
    <property type="match status" value="1"/>
</dbReference>
<comment type="caution">
    <text evidence="10">The sequence shown here is derived from an EMBL/GenBank/DDBJ whole genome shotgun (WGS) entry which is preliminary data.</text>
</comment>
<gene>
    <name evidence="10" type="ORF">N7476_002644</name>
</gene>
<dbReference type="GO" id="GO:0003677">
    <property type="term" value="F:DNA binding"/>
    <property type="evidence" value="ECO:0007669"/>
    <property type="project" value="UniProtKB-KW"/>
</dbReference>
<dbReference type="PANTHER" id="PTHR47660">
    <property type="entry name" value="TRANSCRIPTION FACTOR WITH C2H2 AND ZN(2)-CYS(6) DNA BINDING DOMAIN (EUROFUNG)-RELATED-RELATED"/>
    <property type="match status" value="1"/>
</dbReference>
<keyword evidence="3" id="KW-0805">Transcription regulation</keyword>
<evidence type="ECO:0000256" key="4">
    <source>
        <dbReference type="ARBA" id="ARBA00023125"/>
    </source>
</evidence>
<keyword evidence="2" id="KW-0862">Zinc</keyword>
<dbReference type="GO" id="GO:0006351">
    <property type="term" value="P:DNA-templated transcription"/>
    <property type="evidence" value="ECO:0007669"/>
    <property type="project" value="InterPro"/>
</dbReference>
<dbReference type="CDD" id="cd12148">
    <property type="entry name" value="fungal_TF_MHR"/>
    <property type="match status" value="1"/>
</dbReference>
<accession>A0A9W9Q440</accession>
<keyword evidence="5" id="KW-0804">Transcription</keyword>
<dbReference type="InterPro" id="IPR013087">
    <property type="entry name" value="Znf_C2H2_type"/>
</dbReference>
<reference evidence="10" key="1">
    <citation type="submission" date="2022-12" db="EMBL/GenBank/DDBJ databases">
        <authorList>
            <person name="Petersen C."/>
        </authorList>
    </citation>
    <scope>NUCLEOTIDE SEQUENCE</scope>
    <source>
        <strain evidence="10">IBT 21472</strain>
    </source>
</reference>
<organism evidence="10 11">
    <name type="scientific">Penicillium atrosanguineum</name>
    <dbReference type="NCBI Taxonomy" id="1132637"/>
    <lineage>
        <taxon>Eukaryota</taxon>
        <taxon>Fungi</taxon>
        <taxon>Dikarya</taxon>
        <taxon>Ascomycota</taxon>
        <taxon>Pezizomycotina</taxon>
        <taxon>Eurotiomycetes</taxon>
        <taxon>Eurotiomycetidae</taxon>
        <taxon>Eurotiales</taxon>
        <taxon>Aspergillaceae</taxon>
        <taxon>Penicillium</taxon>
    </lineage>
</organism>
<dbReference type="InterPro" id="IPR007219">
    <property type="entry name" value="XnlR_reg_dom"/>
</dbReference>
<keyword evidence="6" id="KW-0539">Nucleus</keyword>
<dbReference type="EMBL" id="JAPZBO010000002">
    <property type="protein sequence ID" value="KAJ5324044.1"/>
    <property type="molecule type" value="Genomic_DNA"/>
</dbReference>
<reference evidence="10" key="2">
    <citation type="journal article" date="2023" name="IMA Fungus">
        <title>Comparative genomic study of the Penicillium genus elucidates a diverse pangenome and 15 lateral gene transfer events.</title>
        <authorList>
            <person name="Petersen C."/>
            <person name="Sorensen T."/>
            <person name="Nielsen M.R."/>
            <person name="Sondergaard T.E."/>
            <person name="Sorensen J.L."/>
            <person name="Fitzpatrick D.A."/>
            <person name="Frisvad J.C."/>
            <person name="Nielsen K.L."/>
        </authorList>
    </citation>
    <scope>NUCLEOTIDE SEQUENCE</scope>
    <source>
        <strain evidence="10">IBT 21472</strain>
    </source>
</reference>
<dbReference type="Gene3D" id="4.10.240.10">
    <property type="entry name" value="Zn(2)-C6 fungal-type DNA-binding domain"/>
    <property type="match status" value="1"/>
</dbReference>
<dbReference type="InterPro" id="IPR036236">
    <property type="entry name" value="Znf_C2H2_sf"/>
</dbReference>
<keyword evidence="11" id="KW-1185">Reference proteome</keyword>
<evidence type="ECO:0000256" key="6">
    <source>
        <dbReference type="ARBA" id="ARBA00023242"/>
    </source>
</evidence>
<sequence length="384" mass="44392">MASLEDESPSRGPSGTFSCLFPGCNAKYRRKEHLRRHETKHSQQQGFACPVCGIRFGRSDTLRRHMRQRHKSIEPLNRARRACKSCHAGKSRCEGGVPCDGCLRRRIQCFFDDDDTIETERPISSAYLASSLEHDELQSNHPEKKEQYIRLYFKNFHPFWPFIHIGSFNINRETPLLLQSMTVIGLWSSGEKSSQSAAVELHEKLHLAIRDQKANWDVSDEDETSNTLPWPISTYQAILLHVIFSLILRSRDTLDFDFKVSLPPAEFELLETLVRSCRKRGMFFYPNMLTRFKEVGLASFAWVCTEEVKRFNLALYKTCGKLSSTNLEKVIFNFLCPKIPPLWNAIGKPEWLVLLQDEDSLCVDDDCQEPWISSMIGVFEYLRL</sequence>
<dbReference type="GO" id="GO:0000981">
    <property type="term" value="F:DNA-binding transcription factor activity, RNA polymerase II-specific"/>
    <property type="evidence" value="ECO:0007669"/>
    <property type="project" value="InterPro"/>
</dbReference>
<dbReference type="PROSITE" id="PS00463">
    <property type="entry name" value="ZN2_CY6_FUNGAL_1"/>
    <property type="match status" value="1"/>
</dbReference>
<evidence type="ECO:0000313" key="11">
    <source>
        <dbReference type="Proteomes" id="UP001147746"/>
    </source>
</evidence>
<keyword evidence="1" id="KW-0479">Metal-binding</keyword>
<dbReference type="Pfam" id="PF04082">
    <property type="entry name" value="Fungal_trans"/>
    <property type="match status" value="1"/>
</dbReference>